<dbReference type="GO" id="GO:0005524">
    <property type="term" value="F:ATP binding"/>
    <property type="evidence" value="ECO:0007669"/>
    <property type="project" value="UniProtKB-KW"/>
</dbReference>
<keyword evidence="1" id="KW-0547">Nucleotide-binding</keyword>
<dbReference type="InterPro" id="IPR027417">
    <property type="entry name" value="P-loop_NTPase"/>
</dbReference>
<evidence type="ECO:0000259" key="4">
    <source>
        <dbReference type="PROSITE" id="PS51192"/>
    </source>
</evidence>
<dbReference type="SUPFAM" id="SSF52540">
    <property type="entry name" value="P-loop containing nucleoside triphosphate hydrolases"/>
    <property type="match status" value="2"/>
</dbReference>
<dbReference type="PANTHER" id="PTHR47957:SF3">
    <property type="entry name" value="ATP-DEPENDENT HELICASE HRQ1"/>
    <property type="match status" value="1"/>
</dbReference>
<keyword evidence="6" id="KW-0378">Hydrolase</keyword>
<dbReference type="InterPro" id="IPR014001">
    <property type="entry name" value="Helicase_ATP-bd"/>
</dbReference>
<proteinExistence type="predicted"/>
<dbReference type="GO" id="GO:0003676">
    <property type="term" value="F:nucleic acid binding"/>
    <property type="evidence" value="ECO:0007669"/>
    <property type="project" value="InterPro"/>
</dbReference>
<sequence length="2033" mass="222495">MKPFNTLSDIRARSAEAILSQSSVRNTALVGHLRSMFNSPSTAEGGLLQQPIIEGAHPFVPADIDMGGVDASVLHPDFVAAIDALPDGSDYRFPKKRMPFKHQLQAWRHLSSAGSPQSVLVTSGTGSGKTECFLFPILSDLVSQAKRRSAPLEGVQAIMLYPLNALIESQRERLSAWTRPFDGKVRYCLYNGDLPNSQPASLHRATPEQQVDREQLRESPPPVLVTNITMLEYMLARSEDQPIIEKSKGKLKWIVLDEAHSLVGAAAAEIALLLRRVLLAFDCKPEDVHFVATSATIGNGDDVQNQLKRFLADVAGIKDANVHVVEGKRQLPTRPAKRAKLPSADALKNLSPSSLFDALSADETVWNFIENQLFAVPQQLAEFERVARAAGLDADEFLSFLSNAARPHPRTGEEERLAPMRIHSFERAVPGVWSCVNPACKDSPDGWLFGNVFLDRCDTCPTCKAPVLEVISCVDCGDVVLEAEEDAANDRILPTRRVAEKDEFEFEAGREHDESDADEDEEPDETTEVALRRRILIGPATGGRFRPLHLSTATWAIEASATTETVTVGSDLKGDACPCCSTPSRNGIDKLLRPMRFGAPFMIANAAPILLEGVDASGKTAAGPSEGRRLLSFTDSRQGTARMSAKVQAEAERNFVRSFVYHSVQDSMRSGMAVDKDGLETQIKALEAAVAATPIPALQTMLDNARKKLADANGPNLDGIRWGEMVERLSRTREVSVWLKDVWEPRDEDALFHDSARLADFLLMREFARRPRTALSVETLGLARLRFKEIDDLTTMPTAFSRYGKSIEDWRAFLYAMTTFFLRANAAVDVQQGVMRWITPRAKLRSLLGPGQSTDGDRRRQAWPGIPGKTMSTPQFLLVSGLSLDVSSSEHRADIVECFERAWQQLQPVFNSDPAHRALDLRKAFIAPVSQAYLCPLTRRVLDAAPFGITPLGRTARHSARREAEKIELPRHPHPLIGSGDLSGDRASTKEWLEQSDVIASLRDQGAWNNITDRVSMFADYARSAEHSAQQDSALLRRYEQMFKDGQINILNCSTTMEMGVDIGSVSTVMMTNVPPSIASYKQRVGRAGRRGQPYSLAFTFCRDRPLDREAFTSPVSYLNRSMAAPKVALSSRPIVQRHVNAYLLRRFMVERGGDALRMTIGSFMGTPAKLGDPRPLMGERPVSMFKDWLAAPSTATSVAADLEKLVRHSVLEGETLLTDASRTIIEELQGNFENEWDGLLVLARDEGVKDAGKSRMGMELKRLCEEFLLSALADRGFLPGHGFPTGVVTFLPHKPRKDEAVDGGRMKRLTGPQRSLDLAIRDYAPGSEIVLDGLVHKSAGVLLNWKRPASEEHIRDVQSLKYHWSCDRCGTSDTARSRMPECPVCAATVWNRPYIRPAGFSVDVRDKVHAETDIISYVAPEEPSVSVRASPWTSLPVPEMGRFRSSPEGAVYYSNRGQTKNGYALCLHCGRAAPDHQALENGDVDPTLGSPLAQHPPLRWKRGEDASRCQGNDNAWAVRRNLELGYEISTDVFELQPSASLKKPAATALVIAMREGIARILGIEADEMGYATQTSEGLLAQHARSVLVFDRAAGGAGFSASIASRLPAVLGEARKVLECRNPGCVTGCAACVLVSDAPFEDGGLDRSAALRYLLNHLTFQDALDEEDRLSPDATISISVVDEVERKLRETAKPTVFVFLPEATDPGRLSEWSATAYLDRWRFLGNHVVLVLPKGFASKCDTAGRLALYDLGQRFAQAGGSPLHTGTTPDIKGLTVGIAVASQSGVTVWATRDPSSWEAVSGWSQPMSAPIIMGSATAEIQTTALELGSLLPAASSHFERITTELDRSLSLFGGGMANRLKTRLESVGIPKTLGIKGISYSDPYIRSPLVTKMFIDTVAGLLKGSAGVPVELSTGAPGGKLNMPSRIFDDWRDSADAEAVMNEYAKLKGIDLTIQFAQVPHGRYMTIAFEGGANATIVFDQGFGAWRTTSSGHLVAHDFRISPRRQAEALSRSSVSVAKSGYGPTYIVASKDS</sequence>
<dbReference type="Pfam" id="PF00271">
    <property type="entry name" value="Helicase_C"/>
    <property type="match status" value="1"/>
</dbReference>
<feature type="domain" description="Helicase ATP-binding" evidence="4">
    <location>
        <begin position="110"/>
        <end position="315"/>
    </location>
</feature>
<dbReference type="Proteomes" id="UP001268610">
    <property type="component" value="Unassembled WGS sequence"/>
</dbReference>
<dbReference type="Pfam" id="PF00270">
    <property type="entry name" value="DEAD"/>
    <property type="match status" value="1"/>
</dbReference>
<name>A0AAJ2GMQ3_9HYPH</name>
<dbReference type="InterPro" id="IPR018973">
    <property type="entry name" value="MZB"/>
</dbReference>
<dbReference type="InterPro" id="IPR001650">
    <property type="entry name" value="Helicase_C-like"/>
</dbReference>
<dbReference type="Gene3D" id="3.40.50.300">
    <property type="entry name" value="P-loop containing nucleotide triphosphate hydrolases"/>
    <property type="match status" value="2"/>
</dbReference>
<dbReference type="GO" id="GO:0043138">
    <property type="term" value="F:3'-5' DNA helicase activity"/>
    <property type="evidence" value="ECO:0007669"/>
    <property type="project" value="TreeGrafter"/>
</dbReference>
<dbReference type="PANTHER" id="PTHR47957">
    <property type="entry name" value="ATP-DEPENDENT HELICASE HRQ1"/>
    <property type="match status" value="1"/>
</dbReference>
<protein>
    <submittedName>
        <fullName evidence="6">DEAD/DEAH box helicase</fullName>
    </submittedName>
</protein>
<comment type="caution">
    <text evidence="6">The sequence shown here is derived from an EMBL/GenBank/DDBJ whole genome shotgun (WGS) entry which is preliminary data.</text>
</comment>
<reference evidence="6" key="1">
    <citation type="submission" date="2023-04" db="EMBL/GenBank/DDBJ databases">
        <title>Genomic characterization of faba bean (Vicia faba) microsymbionts in Mexican soils.</title>
        <authorList>
            <person name="Rivera Orduna F.N."/>
            <person name="Guevara-Luna J."/>
            <person name="Yan J."/>
            <person name="Arroyo-Herrera I."/>
            <person name="Li Y."/>
            <person name="Vasquez-Murrieta M.S."/>
            <person name="Wang E.T."/>
        </authorList>
    </citation>
    <scope>NUCLEOTIDE SEQUENCE</scope>
    <source>
        <strain evidence="6">CH26</strain>
    </source>
</reference>
<feature type="compositionally biased region" description="Basic and acidic residues" evidence="3">
    <location>
        <begin position="503"/>
        <end position="513"/>
    </location>
</feature>
<feature type="compositionally biased region" description="Acidic residues" evidence="3">
    <location>
        <begin position="514"/>
        <end position="527"/>
    </location>
</feature>
<keyword evidence="2" id="KW-0067">ATP-binding</keyword>
<dbReference type="GO" id="GO:0006289">
    <property type="term" value="P:nucleotide-excision repair"/>
    <property type="evidence" value="ECO:0007669"/>
    <property type="project" value="TreeGrafter"/>
</dbReference>
<evidence type="ECO:0000259" key="5">
    <source>
        <dbReference type="PROSITE" id="PS51194"/>
    </source>
</evidence>
<evidence type="ECO:0000256" key="1">
    <source>
        <dbReference type="ARBA" id="ARBA00022741"/>
    </source>
</evidence>
<evidence type="ECO:0000313" key="7">
    <source>
        <dbReference type="Proteomes" id="UP001268610"/>
    </source>
</evidence>
<dbReference type="RefSeq" id="WP_310855370.1">
    <property type="nucleotide sequence ID" value="NZ_JAVLSE010000002.1"/>
</dbReference>
<accession>A0AAJ2GMQ3</accession>
<evidence type="ECO:0000256" key="3">
    <source>
        <dbReference type="SAM" id="MobiDB-lite"/>
    </source>
</evidence>
<dbReference type="PROSITE" id="PS51194">
    <property type="entry name" value="HELICASE_CTER"/>
    <property type="match status" value="1"/>
</dbReference>
<evidence type="ECO:0000256" key="2">
    <source>
        <dbReference type="ARBA" id="ARBA00022840"/>
    </source>
</evidence>
<dbReference type="SMART" id="SM00487">
    <property type="entry name" value="DEXDc"/>
    <property type="match status" value="1"/>
</dbReference>
<evidence type="ECO:0000313" key="6">
    <source>
        <dbReference type="EMBL" id="MDR9772087.1"/>
    </source>
</evidence>
<organism evidence="6 7">
    <name type="scientific">Rhizobium hidalgonense</name>
    <dbReference type="NCBI Taxonomy" id="1538159"/>
    <lineage>
        <taxon>Bacteria</taxon>
        <taxon>Pseudomonadati</taxon>
        <taxon>Pseudomonadota</taxon>
        <taxon>Alphaproteobacteria</taxon>
        <taxon>Hyphomicrobiales</taxon>
        <taxon>Rhizobiaceae</taxon>
        <taxon>Rhizobium/Agrobacterium group</taxon>
        <taxon>Rhizobium</taxon>
    </lineage>
</organism>
<dbReference type="InterPro" id="IPR011545">
    <property type="entry name" value="DEAD/DEAH_box_helicase_dom"/>
</dbReference>
<keyword evidence="6" id="KW-0347">Helicase</keyword>
<dbReference type="PROSITE" id="PS51192">
    <property type="entry name" value="HELICASE_ATP_BIND_1"/>
    <property type="match status" value="1"/>
</dbReference>
<feature type="region of interest" description="Disordered" evidence="3">
    <location>
        <begin position="198"/>
        <end position="218"/>
    </location>
</feature>
<dbReference type="Pfam" id="PF09369">
    <property type="entry name" value="MZB"/>
    <property type="match status" value="1"/>
</dbReference>
<dbReference type="EMBL" id="JAVLSF010000002">
    <property type="protein sequence ID" value="MDR9772087.1"/>
    <property type="molecule type" value="Genomic_DNA"/>
</dbReference>
<dbReference type="GO" id="GO:0036297">
    <property type="term" value="P:interstrand cross-link repair"/>
    <property type="evidence" value="ECO:0007669"/>
    <property type="project" value="TreeGrafter"/>
</dbReference>
<feature type="region of interest" description="Disordered" evidence="3">
    <location>
        <begin position="503"/>
        <end position="527"/>
    </location>
</feature>
<gene>
    <name evidence="6" type="ORF">RJJ65_05325</name>
</gene>
<feature type="domain" description="Helicase C-terminal" evidence="5">
    <location>
        <begin position="959"/>
        <end position="1136"/>
    </location>
</feature>
<dbReference type="SMART" id="SM00490">
    <property type="entry name" value="HELICc"/>
    <property type="match status" value="1"/>
</dbReference>